<evidence type="ECO:0000313" key="2">
    <source>
        <dbReference type="EMBL" id="OUC79107.1"/>
    </source>
</evidence>
<dbReference type="OrthoDB" id="5071496at2"/>
<keyword evidence="1" id="KW-0472">Membrane</keyword>
<evidence type="ECO:0000256" key="1">
    <source>
        <dbReference type="SAM" id="Phobius"/>
    </source>
</evidence>
<organism evidence="2 3">
    <name type="scientific">Gordonia lacunae</name>
    <dbReference type="NCBI Taxonomy" id="417102"/>
    <lineage>
        <taxon>Bacteria</taxon>
        <taxon>Bacillati</taxon>
        <taxon>Actinomycetota</taxon>
        <taxon>Actinomycetes</taxon>
        <taxon>Mycobacteriales</taxon>
        <taxon>Gordoniaceae</taxon>
        <taxon>Gordonia</taxon>
    </lineage>
</organism>
<evidence type="ECO:0000313" key="3">
    <source>
        <dbReference type="Proteomes" id="UP000194632"/>
    </source>
</evidence>
<feature type="transmembrane region" description="Helical" evidence="1">
    <location>
        <begin position="86"/>
        <end position="110"/>
    </location>
</feature>
<proteinExistence type="predicted"/>
<reference evidence="2 3" key="1">
    <citation type="submission" date="2017-05" db="EMBL/GenBank/DDBJ databases">
        <title>Biotechnological potential of actinobacteria isolated from South African environments.</title>
        <authorList>
            <person name="Le Roes-Hill M."/>
            <person name="Prins A."/>
            <person name="Durrell K.A."/>
        </authorList>
    </citation>
    <scope>NUCLEOTIDE SEQUENCE [LARGE SCALE GENOMIC DNA]</scope>
    <source>
        <strain evidence="2">BS2</strain>
    </source>
</reference>
<feature type="transmembrane region" description="Helical" evidence="1">
    <location>
        <begin position="55"/>
        <end position="74"/>
    </location>
</feature>
<keyword evidence="1" id="KW-0812">Transmembrane</keyword>
<feature type="transmembrane region" description="Helical" evidence="1">
    <location>
        <begin position="116"/>
        <end position="136"/>
    </location>
</feature>
<gene>
    <name evidence="2" type="ORF">CA982_10090</name>
</gene>
<accession>A0A243QBY5</accession>
<dbReference type="AlphaFoldDB" id="A0A243QBY5"/>
<dbReference type="STRING" id="417102.CA982_10090"/>
<dbReference type="Proteomes" id="UP000194632">
    <property type="component" value="Unassembled WGS sequence"/>
</dbReference>
<keyword evidence="3" id="KW-1185">Reference proteome</keyword>
<protein>
    <submittedName>
        <fullName evidence="2">Uncharacterized protein</fullName>
    </submittedName>
</protein>
<dbReference type="EMBL" id="NGFO01000009">
    <property type="protein sequence ID" value="OUC79107.1"/>
    <property type="molecule type" value="Genomic_DNA"/>
</dbReference>
<name>A0A243QBY5_9ACTN</name>
<keyword evidence="1" id="KW-1133">Transmembrane helix</keyword>
<sequence>MVGLAVLLPNLLLVWFPPRTPIPRVVIPWWMGGFERVGQALCLVVPAITAPGDLAWWWCGPVVAGLTGYYALWVRYVRTGRSASALYGPVWGVPVPMAVLPVLVFVAAAMWLRNPWLAVSAAVLAVGHVPAAMRIARGVGDPR</sequence>
<comment type="caution">
    <text evidence="2">The sequence shown here is derived from an EMBL/GenBank/DDBJ whole genome shotgun (WGS) entry which is preliminary data.</text>
</comment>